<evidence type="ECO:0000259" key="1">
    <source>
        <dbReference type="Pfam" id="PF13966"/>
    </source>
</evidence>
<organism evidence="2 3">
    <name type="scientific">Paspalum notatum var. saurae</name>
    <dbReference type="NCBI Taxonomy" id="547442"/>
    <lineage>
        <taxon>Eukaryota</taxon>
        <taxon>Viridiplantae</taxon>
        <taxon>Streptophyta</taxon>
        <taxon>Embryophyta</taxon>
        <taxon>Tracheophyta</taxon>
        <taxon>Spermatophyta</taxon>
        <taxon>Magnoliopsida</taxon>
        <taxon>Liliopsida</taxon>
        <taxon>Poales</taxon>
        <taxon>Poaceae</taxon>
        <taxon>PACMAD clade</taxon>
        <taxon>Panicoideae</taxon>
        <taxon>Andropogonodae</taxon>
        <taxon>Paspaleae</taxon>
        <taxon>Paspalinae</taxon>
        <taxon>Paspalum</taxon>
    </lineage>
</organism>
<dbReference type="EMBL" id="CP144750">
    <property type="protein sequence ID" value="WVZ78700.1"/>
    <property type="molecule type" value="Genomic_DNA"/>
</dbReference>
<keyword evidence="3" id="KW-1185">Reference proteome</keyword>
<proteinExistence type="predicted"/>
<dbReference type="AlphaFoldDB" id="A0AAQ3WYR1"/>
<dbReference type="InterPro" id="IPR026960">
    <property type="entry name" value="RVT-Znf"/>
</dbReference>
<dbReference type="Pfam" id="PF13966">
    <property type="entry name" value="zf-RVT"/>
    <property type="match status" value="1"/>
</dbReference>
<name>A0AAQ3WYR1_PASNO</name>
<sequence length="246" mass="28920">MAAKKLVETVHEGMNDIAAWHFDKHGLFSVKSVYKIHQDDTKRRSTRGDPSSAAHDEEKALVWKKLWKERWPRKVTHFLWRLAHNSLALRMNLNRRGMDIDTKCVTCERLDEHGAHLFFKCKQELNLEQVRLELADKDSAMEIIRDLVKLNEDAQVKVAVLMYFWWNERCRRKEGEPRKNAQTIAHSVRIYAEEIKKQTMTQPNIKGAGQQCWKRPPENMLEAELRWSLSKQVEGKLSTPKIYSSQ</sequence>
<evidence type="ECO:0000313" key="3">
    <source>
        <dbReference type="Proteomes" id="UP001341281"/>
    </source>
</evidence>
<protein>
    <recommendedName>
        <fullName evidence="1">Reverse transcriptase zinc-binding domain-containing protein</fullName>
    </recommendedName>
</protein>
<accession>A0AAQ3WYR1</accession>
<reference evidence="2 3" key="1">
    <citation type="submission" date="2024-02" db="EMBL/GenBank/DDBJ databases">
        <title>High-quality chromosome-scale genome assembly of Pensacola bahiagrass (Paspalum notatum Flugge var. saurae).</title>
        <authorList>
            <person name="Vega J.M."/>
            <person name="Podio M."/>
            <person name="Orjuela J."/>
            <person name="Siena L.A."/>
            <person name="Pessino S.C."/>
            <person name="Combes M.C."/>
            <person name="Mariac C."/>
            <person name="Albertini E."/>
            <person name="Pupilli F."/>
            <person name="Ortiz J.P.A."/>
            <person name="Leblanc O."/>
        </authorList>
    </citation>
    <scope>NUCLEOTIDE SEQUENCE [LARGE SCALE GENOMIC DNA]</scope>
    <source>
        <strain evidence="2">R1</strain>
        <tissue evidence="2">Leaf</tissue>
    </source>
</reference>
<dbReference type="Proteomes" id="UP001341281">
    <property type="component" value="Chromosome 06"/>
</dbReference>
<evidence type="ECO:0000313" key="2">
    <source>
        <dbReference type="EMBL" id="WVZ78700.1"/>
    </source>
</evidence>
<gene>
    <name evidence="2" type="ORF">U9M48_026369</name>
</gene>
<feature type="domain" description="Reverse transcriptase zinc-binding" evidence="1">
    <location>
        <begin position="28"/>
        <end position="123"/>
    </location>
</feature>